<dbReference type="PANTHER" id="PTHR36304">
    <property type="entry name" value="DOMAIN GTPASE-ACTIVATING PROTEIN, PUTATIVE-RELATED-RELATED"/>
    <property type="match status" value="1"/>
</dbReference>
<name>A0A7C5HMN8_UNCW3</name>
<dbReference type="Pfam" id="PF14332">
    <property type="entry name" value="DUF4388"/>
    <property type="match status" value="1"/>
</dbReference>
<accession>A0A7C5HMN8</accession>
<reference evidence="2" key="1">
    <citation type="journal article" date="2020" name="mSystems">
        <title>Genome- and Community-Level Interaction Insights into Carbon Utilization and Element Cycling Functions of Hydrothermarchaeota in Hydrothermal Sediment.</title>
        <authorList>
            <person name="Zhou Z."/>
            <person name="Liu Y."/>
            <person name="Xu W."/>
            <person name="Pan J."/>
            <person name="Luo Z.H."/>
            <person name="Li M."/>
        </authorList>
    </citation>
    <scope>NUCLEOTIDE SEQUENCE [LARGE SCALE GENOMIC DNA]</scope>
    <source>
        <strain evidence="2">HyVt-74</strain>
    </source>
</reference>
<dbReference type="EMBL" id="DRTB01000006">
    <property type="protein sequence ID" value="HHE04435.1"/>
    <property type="molecule type" value="Genomic_DNA"/>
</dbReference>
<dbReference type="AlphaFoldDB" id="A0A7C5HMN8"/>
<gene>
    <name evidence="2" type="ORF">ENL19_00050</name>
</gene>
<evidence type="ECO:0000259" key="1">
    <source>
        <dbReference type="Pfam" id="PF14332"/>
    </source>
</evidence>
<comment type="caution">
    <text evidence="2">The sequence shown here is derived from an EMBL/GenBank/DDBJ whole genome shotgun (WGS) entry which is preliminary data.</text>
</comment>
<organism evidence="2">
    <name type="scientific">candidate division WOR-3 bacterium</name>
    <dbReference type="NCBI Taxonomy" id="2052148"/>
    <lineage>
        <taxon>Bacteria</taxon>
        <taxon>Bacteria division WOR-3</taxon>
    </lineage>
</organism>
<dbReference type="InterPro" id="IPR025497">
    <property type="entry name" value="PatA-like_N"/>
</dbReference>
<dbReference type="InterPro" id="IPR037257">
    <property type="entry name" value="T2SS_E_N_sf"/>
</dbReference>
<feature type="non-terminal residue" evidence="2">
    <location>
        <position position="171"/>
    </location>
</feature>
<dbReference type="Proteomes" id="UP000886110">
    <property type="component" value="Unassembled WGS sequence"/>
</dbReference>
<feature type="domain" description="PatA-like N-terminal" evidence="1">
    <location>
        <begin position="4"/>
        <end position="158"/>
    </location>
</feature>
<evidence type="ECO:0000313" key="2">
    <source>
        <dbReference type="EMBL" id="HHE04435.1"/>
    </source>
</evidence>
<sequence>MAIKGSLREASLPDVVQMLALGRKTGILSVTNGEMLAHIYFEEGKLTGADIVNRENKVGELLVKAGKITPEQLDSALEKQKSRRGVPIGEILYEMGLIDEKTLQDALIGQMKETLFNLFSWKDGLFNFEPGESKVKKIISISIKAEDLLLEAARLADEIGVVDLPPADSIL</sequence>
<dbReference type="PANTHER" id="PTHR36304:SF4">
    <property type="entry name" value="DUF4388 DOMAIN-CONTAINING PROTEIN"/>
    <property type="match status" value="1"/>
</dbReference>
<dbReference type="SUPFAM" id="SSF160246">
    <property type="entry name" value="EspE N-terminal domain-like"/>
    <property type="match status" value="1"/>
</dbReference>
<proteinExistence type="predicted"/>
<protein>
    <submittedName>
        <fullName evidence="2">DUF4388 domain-containing protein</fullName>
    </submittedName>
</protein>